<protein>
    <submittedName>
        <fullName evidence="2">Uncharacterized protein</fullName>
    </submittedName>
</protein>
<feature type="compositionally biased region" description="Polar residues" evidence="1">
    <location>
        <begin position="83"/>
        <end position="97"/>
    </location>
</feature>
<proteinExistence type="predicted"/>
<name>A0A699TZI7_TANCI</name>
<comment type="caution">
    <text evidence="2">The sequence shown here is derived from an EMBL/GenBank/DDBJ whole genome shotgun (WGS) entry which is preliminary data.</text>
</comment>
<evidence type="ECO:0000313" key="2">
    <source>
        <dbReference type="EMBL" id="GFD16435.1"/>
    </source>
</evidence>
<feature type="compositionally biased region" description="Low complexity" evidence="1">
    <location>
        <begin position="54"/>
        <end position="68"/>
    </location>
</feature>
<evidence type="ECO:0000256" key="1">
    <source>
        <dbReference type="SAM" id="MobiDB-lite"/>
    </source>
</evidence>
<dbReference type="EMBL" id="BKCJ011293239">
    <property type="protein sequence ID" value="GFD16435.1"/>
    <property type="molecule type" value="Genomic_DNA"/>
</dbReference>
<organism evidence="2">
    <name type="scientific">Tanacetum cinerariifolium</name>
    <name type="common">Dalmatian daisy</name>
    <name type="synonym">Chrysanthemum cinerariifolium</name>
    <dbReference type="NCBI Taxonomy" id="118510"/>
    <lineage>
        <taxon>Eukaryota</taxon>
        <taxon>Viridiplantae</taxon>
        <taxon>Streptophyta</taxon>
        <taxon>Embryophyta</taxon>
        <taxon>Tracheophyta</taxon>
        <taxon>Spermatophyta</taxon>
        <taxon>Magnoliopsida</taxon>
        <taxon>eudicotyledons</taxon>
        <taxon>Gunneridae</taxon>
        <taxon>Pentapetalae</taxon>
        <taxon>asterids</taxon>
        <taxon>campanulids</taxon>
        <taxon>Asterales</taxon>
        <taxon>Asteraceae</taxon>
        <taxon>Asteroideae</taxon>
        <taxon>Anthemideae</taxon>
        <taxon>Anthemidinae</taxon>
        <taxon>Tanacetum</taxon>
    </lineage>
</organism>
<dbReference type="AlphaFoldDB" id="A0A699TZI7"/>
<reference evidence="2" key="1">
    <citation type="journal article" date="2019" name="Sci. Rep.">
        <title>Draft genome of Tanacetum cinerariifolium, the natural source of mosquito coil.</title>
        <authorList>
            <person name="Yamashiro T."/>
            <person name="Shiraishi A."/>
            <person name="Satake H."/>
            <person name="Nakayama K."/>
        </authorList>
    </citation>
    <scope>NUCLEOTIDE SEQUENCE</scope>
</reference>
<gene>
    <name evidence="2" type="ORF">Tci_888404</name>
</gene>
<feature type="non-terminal residue" evidence="2">
    <location>
        <position position="1"/>
    </location>
</feature>
<sequence length="97" mass="10364">QDVQNVVEKVTEDITAAGIKETVSIATPITTVDVTLDELTMAQALMEIKKSKPKGATTTTKTVTKPTPDSTRPKARGVVMQKPSETPTTTIPKSLKV</sequence>
<accession>A0A699TZI7</accession>
<feature type="region of interest" description="Disordered" evidence="1">
    <location>
        <begin position="50"/>
        <end position="97"/>
    </location>
</feature>